<proteinExistence type="predicted"/>
<protein>
    <submittedName>
        <fullName evidence="1">Uncharacterized protein</fullName>
    </submittedName>
</protein>
<evidence type="ECO:0000313" key="2">
    <source>
        <dbReference type="EMBL" id="KAH0573985.1"/>
    </source>
</evidence>
<dbReference type="EMBL" id="KI545993">
    <property type="protein sequence ID" value="EST48314.1"/>
    <property type="molecule type" value="Genomic_DNA"/>
</dbReference>
<dbReference type="VEuPathDB" id="GiardiaDB:SS50377_23920"/>
<keyword evidence="3" id="KW-1185">Reference proteome</keyword>
<gene>
    <name evidence="1" type="ORF">SS50377_11516</name>
    <name evidence="2" type="ORF">SS50377_23920</name>
</gene>
<name>V6M4N9_9EUKA</name>
<evidence type="ECO:0000313" key="1">
    <source>
        <dbReference type="EMBL" id="EST48314.1"/>
    </source>
</evidence>
<dbReference type="EMBL" id="AUWU02000004">
    <property type="protein sequence ID" value="KAH0573985.1"/>
    <property type="molecule type" value="Genomic_DNA"/>
</dbReference>
<dbReference type="AlphaFoldDB" id="V6M4N9"/>
<reference evidence="1 2" key="1">
    <citation type="journal article" date="2014" name="PLoS Genet.">
        <title>The Genome of Spironucleus salmonicida Highlights a Fish Pathogen Adapted to Fluctuating Environments.</title>
        <authorList>
            <person name="Xu F."/>
            <person name="Jerlstrom-Hultqvist J."/>
            <person name="Einarsson E."/>
            <person name="Astvaldsson A."/>
            <person name="Svard S.G."/>
            <person name="Andersson J.O."/>
        </authorList>
    </citation>
    <scope>NUCLEOTIDE SEQUENCE</scope>
    <source>
        <strain evidence="2">ATCC 50377</strain>
    </source>
</reference>
<accession>V6M4N9</accession>
<organism evidence="1">
    <name type="scientific">Spironucleus salmonicida</name>
    <dbReference type="NCBI Taxonomy" id="348837"/>
    <lineage>
        <taxon>Eukaryota</taxon>
        <taxon>Metamonada</taxon>
        <taxon>Diplomonadida</taxon>
        <taxon>Hexamitidae</taxon>
        <taxon>Hexamitinae</taxon>
        <taxon>Spironucleus</taxon>
    </lineage>
</organism>
<dbReference type="Proteomes" id="UP000018208">
    <property type="component" value="Unassembled WGS sequence"/>
</dbReference>
<sequence>MEIHQTPFKYLRHDIQLVNTLIKRGNNLLNHQIRDLHIQPSPIKQRIDDILDITMLARSKSSNYGQDLDDQTNNIIKQTKQNLKYQQNLDQCINIMHQSQRKSYEAEKKSVQKSILQKDLKQDQPILFNKLSAILCPQDFQILLSNYLETGQISADSLNLFFQKQGIQRSVDDYLNISDVPKKRSKSNTKQQSYTYQLPCDPTLSDAHKVFGVPLRITRRAKSKQSIYAQKYVETHKSPQNLDQGIQFRMFSKAKMVAYTAELDHYLLQQIAKSK</sequence>
<evidence type="ECO:0000313" key="3">
    <source>
        <dbReference type="Proteomes" id="UP000018208"/>
    </source>
</evidence>
<reference evidence="2" key="2">
    <citation type="submission" date="2020-12" db="EMBL/GenBank/DDBJ databases">
        <title>New Spironucleus salmonicida genome in near-complete chromosomes.</title>
        <authorList>
            <person name="Xu F."/>
            <person name="Kurt Z."/>
            <person name="Jimenez-Gonzalez A."/>
            <person name="Astvaldsson A."/>
            <person name="Andersson J.O."/>
            <person name="Svard S.G."/>
        </authorList>
    </citation>
    <scope>NUCLEOTIDE SEQUENCE</scope>
    <source>
        <strain evidence="2">ATCC 50377</strain>
    </source>
</reference>